<sequence>MPNGGVKSSRSSPYWRNASPPPRRNLSSEQSSNRVGQQLLRTLAQSLPSGQEAVRSRSSCPTTPRRRRQASVCRSMGSPDCVPLVSHSKLKTPVRLKAGMPVNQCWA</sequence>
<organism evidence="2 3">
    <name type="scientific">Drosophila simulans</name>
    <name type="common">Fruit fly</name>
    <dbReference type="NCBI Taxonomy" id="7240"/>
    <lineage>
        <taxon>Eukaryota</taxon>
        <taxon>Metazoa</taxon>
        <taxon>Ecdysozoa</taxon>
        <taxon>Arthropoda</taxon>
        <taxon>Hexapoda</taxon>
        <taxon>Insecta</taxon>
        <taxon>Pterygota</taxon>
        <taxon>Neoptera</taxon>
        <taxon>Endopterygota</taxon>
        <taxon>Diptera</taxon>
        <taxon>Brachycera</taxon>
        <taxon>Muscomorpha</taxon>
        <taxon>Ephydroidea</taxon>
        <taxon>Drosophilidae</taxon>
        <taxon>Drosophila</taxon>
        <taxon>Sophophora</taxon>
    </lineage>
</organism>
<dbReference type="HOGENOM" id="CLU_2212689_0_0_1"/>
<feature type="compositionally biased region" description="Polar residues" evidence="1">
    <location>
        <begin position="25"/>
        <end position="49"/>
    </location>
</feature>
<dbReference type="AlphaFoldDB" id="B4QRR6"/>
<accession>B4QRR6</accession>
<gene>
    <name evidence="2" type="primary">Dsim\GD12697</name>
    <name evidence="2" type="ORF">Dsim_GD12697</name>
</gene>
<dbReference type="Proteomes" id="UP000000304">
    <property type="component" value="Chromosome 3L"/>
</dbReference>
<name>B4QRR6_DROSI</name>
<dbReference type="EMBL" id="CM000363">
    <property type="protein sequence ID" value="EDX10280.1"/>
    <property type="molecule type" value="Genomic_DNA"/>
</dbReference>
<feature type="region of interest" description="Disordered" evidence="1">
    <location>
        <begin position="1"/>
        <end position="78"/>
    </location>
</feature>
<evidence type="ECO:0000256" key="1">
    <source>
        <dbReference type="SAM" id="MobiDB-lite"/>
    </source>
</evidence>
<evidence type="ECO:0000313" key="2">
    <source>
        <dbReference type="EMBL" id="EDX10280.1"/>
    </source>
</evidence>
<dbReference type="Bgee" id="FBgn0184425">
    <property type="expression patterns" value="Expressed in male reproductive system and 2 other cell types or tissues"/>
</dbReference>
<evidence type="ECO:0000313" key="3">
    <source>
        <dbReference type="Proteomes" id="UP000000304"/>
    </source>
</evidence>
<feature type="compositionally biased region" description="Polar residues" evidence="1">
    <location>
        <begin position="1"/>
        <end position="14"/>
    </location>
</feature>
<proteinExistence type="predicted"/>
<protein>
    <submittedName>
        <fullName evidence="2">GD12697</fullName>
    </submittedName>
</protein>
<reference evidence="2 3" key="1">
    <citation type="journal article" date="2007" name="Nature">
        <title>Evolution of genes and genomes on the Drosophila phylogeny.</title>
        <authorList>
            <consortium name="Drosophila 12 Genomes Consortium"/>
            <person name="Clark A.G."/>
            <person name="Eisen M.B."/>
            <person name="Smith D.R."/>
            <person name="Bergman C.M."/>
            <person name="Oliver B."/>
            <person name="Markow T.A."/>
            <person name="Kaufman T.C."/>
            <person name="Kellis M."/>
            <person name="Gelbart W."/>
            <person name="Iyer V.N."/>
            <person name="Pollard D.A."/>
            <person name="Sackton T.B."/>
            <person name="Larracuente A.M."/>
            <person name="Singh N.D."/>
            <person name="Abad J.P."/>
            <person name="Abt D.N."/>
            <person name="Adryan B."/>
            <person name="Aguade M."/>
            <person name="Akashi H."/>
            <person name="Anderson W.W."/>
            <person name="Aquadro C.F."/>
            <person name="Ardell D.H."/>
            <person name="Arguello R."/>
            <person name="Artieri C.G."/>
            <person name="Barbash D.A."/>
            <person name="Barker D."/>
            <person name="Barsanti P."/>
            <person name="Batterham P."/>
            <person name="Batzoglou S."/>
            <person name="Begun D."/>
            <person name="Bhutkar A."/>
            <person name="Blanco E."/>
            <person name="Bosak S.A."/>
            <person name="Bradley R.K."/>
            <person name="Brand A.D."/>
            <person name="Brent M.R."/>
            <person name="Brooks A.N."/>
            <person name="Brown R.H."/>
            <person name="Butlin R.K."/>
            <person name="Caggese C."/>
            <person name="Calvi B.R."/>
            <person name="Bernardo de Carvalho A."/>
            <person name="Caspi A."/>
            <person name="Castrezana S."/>
            <person name="Celniker S.E."/>
            <person name="Chang J.L."/>
            <person name="Chapple C."/>
            <person name="Chatterji S."/>
            <person name="Chinwalla A."/>
            <person name="Civetta A."/>
            <person name="Clifton S.W."/>
            <person name="Comeron J.M."/>
            <person name="Costello J.C."/>
            <person name="Coyne J.A."/>
            <person name="Daub J."/>
            <person name="David R.G."/>
            <person name="Delcher A.L."/>
            <person name="Delehaunty K."/>
            <person name="Do C.B."/>
            <person name="Ebling H."/>
            <person name="Edwards K."/>
            <person name="Eickbush T."/>
            <person name="Evans J.D."/>
            <person name="Filipski A."/>
            <person name="Findeiss S."/>
            <person name="Freyhult E."/>
            <person name="Fulton L."/>
            <person name="Fulton R."/>
            <person name="Garcia A.C."/>
            <person name="Gardiner A."/>
            <person name="Garfield D.A."/>
            <person name="Garvin B.E."/>
            <person name="Gibson G."/>
            <person name="Gilbert D."/>
            <person name="Gnerre S."/>
            <person name="Godfrey J."/>
            <person name="Good R."/>
            <person name="Gotea V."/>
            <person name="Gravely B."/>
            <person name="Greenberg A.J."/>
            <person name="Griffiths-Jones S."/>
            <person name="Gross S."/>
            <person name="Guigo R."/>
            <person name="Gustafson E.A."/>
            <person name="Haerty W."/>
            <person name="Hahn M.W."/>
            <person name="Halligan D.L."/>
            <person name="Halpern A.L."/>
            <person name="Halter G.M."/>
            <person name="Han M.V."/>
            <person name="Heger A."/>
            <person name="Hillier L."/>
            <person name="Hinrichs A.S."/>
            <person name="Holmes I."/>
            <person name="Hoskins R.A."/>
            <person name="Hubisz M.J."/>
            <person name="Hultmark D."/>
            <person name="Huntley M.A."/>
            <person name="Jaffe D.B."/>
            <person name="Jagadeeshan S."/>
            <person name="Jeck W.R."/>
            <person name="Johnson J."/>
            <person name="Jones C.D."/>
            <person name="Jordan W.C."/>
            <person name="Karpen G.H."/>
            <person name="Kataoka E."/>
            <person name="Keightley P.D."/>
            <person name="Kheradpour P."/>
            <person name="Kirkness E.F."/>
            <person name="Koerich L.B."/>
            <person name="Kristiansen K."/>
            <person name="Kudrna D."/>
            <person name="Kulathinal R.J."/>
            <person name="Kumar S."/>
            <person name="Kwok R."/>
            <person name="Lander E."/>
            <person name="Langley C.H."/>
            <person name="Lapoint R."/>
            <person name="Lazzaro B.P."/>
            <person name="Lee S.J."/>
            <person name="Levesque L."/>
            <person name="Li R."/>
            <person name="Lin C.F."/>
            <person name="Lin M.F."/>
            <person name="Lindblad-Toh K."/>
            <person name="Llopart A."/>
            <person name="Long M."/>
            <person name="Low L."/>
            <person name="Lozovsky E."/>
            <person name="Lu J."/>
            <person name="Luo M."/>
            <person name="Machado C.A."/>
            <person name="Makalowski W."/>
            <person name="Marzo M."/>
            <person name="Matsuda M."/>
            <person name="Matzkin L."/>
            <person name="McAllister B."/>
            <person name="McBride C.S."/>
            <person name="McKernan B."/>
            <person name="McKernan K."/>
            <person name="Mendez-Lago M."/>
            <person name="Minx P."/>
            <person name="Mollenhauer M.U."/>
            <person name="Montooth K."/>
            <person name="Mount S.M."/>
            <person name="Mu X."/>
            <person name="Myers E."/>
            <person name="Negre B."/>
            <person name="Newfeld S."/>
            <person name="Nielsen R."/>
            <person name="Noor M.A."/>
            <person name="O'Grady P."/>
            <person name="Pachter L."/>
            <person name="Papaceit M."/>
            <person name="Parisi M.J."/>
            <person name="Parisi M."/>
            <person name="Parts L."/>
            <person name="Pedersen J.S."/>
            <person name="Pesole G."/>
            <person name="Phillippy A.M."/>
            <person name="Ponting C.P."/>
            <person name="Pop M."/>
            <person name="Porcelli D."/>
            <person name="Powell J.R."/>
            <person name="Prohaska S."/>
            <person name="Pruitt K."/>
            <person name="Puig M."/>
            <person name="Quesneville H."/>
            <person name="Ram K.R."/>
            <person name="Rand D."/>
            <person name="Rasmussen M.D."/>
            <person name="Reed L.K."/>
            <person name="Reenan R."/>
            <person name="Reily A."/>
            <person name="Remington K.A."/>
            <person name="Rieger T.T."/>
            <person name="Ritchie M.G."/>
            <person name="Robin C."/>
            <person name="Rogers Y.H."/>
            <person name="Rohde C."/>
            <person name="Rozas J."/>
            <person name="Rubenfield M.J."/>
            <person name="Ruiz A."/>
            <person name="Russo S."/>
            <person name="Salzberg S.L."/>
            <person name="Sanchez-Gracia A."/>
            <person name="Saranga D.J."/>
            <person name="Sato H."/>
            <person name="Schaeffer S.W."/>
            <person name="Schatz M.C."/>
            <person name="Schlenke T."/>
            <person name="Schwartz R."/>
            <person name="Segarra C."/>
            <person name="Singh R.S."/>
            <person name="Sirot L."/>
            <person name="Sirota M."/>
            <person name="Sisneros N.B."/>
            <person name="Smith C.D."/>
            <person name="Smith T.F."/>
            <person name="Spieth J."/>
            <person name="Stage D.E."/>
            <person name="Stark A."/>
            <person name="Stephan W."/>
            <person name="Strausberg R.L."/>
            <person name="Strempel S."/>
            <person name="Sturgill D."/>
            <person name="Sutton G."/>
            <person name="Sutton G.G."/>
            <person name="Tao W."/>
            <person name="Teichmann S."/>
            <person name="Tobari Y.N."/>
            <person name="Tomimura Y."/>
            <person name="Tsolas J.M."/>
            <person name="Valente V.L."/>
            <person name="Venter E."/>
            <person name="Venter J.C."/>
            <person name="Vicario S."/>
            <person name="Vieira F.G."/>
            <person name="Vilella A.J."/>
            <person name="Villasante A."/>
            <person name="Walenz B."/>
            <person name="Wang J."/>
            <person name="Wasserman M."/>
            <person name="Watts T."/>
            <person name="Wilson D."/>
            <person name="Wilson R.K."/>
            <person name="Wing R.A."/>
            <person name="Wolfner M.F."/>
            <person name="Wong A."/>
            <person name="Wong G.K."/>
            <person name="Wu C.I."/>
            <person name="Wu G."/>
            <person name="Yamamoto D."/>
            <person name="Yang H.P."/>
            <person name="Yang S.P."/>
            <person name="Yorke J.A."/>
            <person name="Yoshida K."/>
            <person name="Zdobnov E."/>
            <person name="Zhang P."/>
            <person name="Zhang Y."/>
            <person name="Zimin A.V."/>
            <person name="Baldwin J."/>
            <person name="Abdouelleil A."/>
            <person name="Abdulkadir J."/>
            <person name="Abebe A."/>
            <person name="Abera B."/>
            <person name="Abreu J."/>
            <person name="Acer S.C."/>
            <person name="Aftuck L."/>
            <person name="Alexander A."/>
            <person name="An P."/>
            <person name="Anderson E."/>
            <person name="Anderson S."/>
            <person name="Arachi H."/>
            <person name="Azer M."/>
            <person name="Bachantsang P."/>
            <person name="Barry A."/>
            <person name="Bayul T."/>
            <person name="Berlin A."/>
            <person name="Bessette D."/>
            <person name="Bloom T."/>
            <person name="Blye J."/>
            <person name="Boguslavskiy L."/>
            <person name="Bonnet C."/>
            <person name="Boukhgalter B."/>
            <person name="Bourzgui I."/>
            <person name="Brown A."/>
            <person name="Cahill P."/>
            <person name="Channer S."/>
            <person name="Cheshatsang Y."/>
            <person name="Chuda L."/>
            <person name="Citroen M."/>
            <person name="Collymore A."/>
            <person name="Cooke P."/>
            <person name="Costello M."/>
            <person name="D'Aco K."/>
            <person name="Daza R."/>
            <person name="De Haan G."/>
            <person name="DeGray S."/>
            <person name="DeMaso C."/>
            <person name="Dhargay N."/>
            <person name="Dooley K."/>
            <person name="Dooley E."/>
            <person name="Doricent M."/>
            <person name="Dorje P."/>
            <person name="Dorjee K."/>
            <person name="Dupes A."/>
            <person name="Elong R."/>
            <person name="Falk J."/>
            <person name="Farina A."/>
            <person name="Faro S."/>
            <person name="Ferguson D."/>
            <person name="Fisher S."/>
            <person name="Foley C.D."/>
            <person name="Franke A."/>
            <person name="Friedrich D."/>
            <person name="Gadbois L."/>
            <person name="Gearin G."/>
            <person name="Gearin C.R."/>
            <person name="Giannoukos G."/>
            <person name="Goode T."/>
            <person name="Graham J."/>
            <person name="Grandbois E."/>
            <person name="Grewal S."/>
            <person name="Gyaltsen K."/>
            <person name="Hafez N."/>
            <person name="Hagos B."/>
            <person name="Hall J."/>
            <person name="Henson C."/>
            <person name="Hollinger A."/>
            <person name="Honan T."/>
            <person name="Huard M.D."/>
            <person name="Hughes L."/>
            <person name="Hurhula B."/>
            <person name="Husby M.E."/>
            <person name="Kamat A."/>
            <person name="Kanga B."/>
            <person name="Kashin S."/>
            <person name="Khazanovich D."/>
            <person name="Kisner P."/>
            <person name="Lance K."/>
            <person name="Lara M."/>
            <person name="Lee W."/>
            <person name="Lennon N."/>
            <person name="Letendre F."/>
            <person name="LeVine R."/>
            <person name="Lipovsky A."/>
            <person name="Liu X."/>
            <person name="Liu J."/>
            <person name="Liu S."/>
            <person name="Lokyitsang T."/>
            <person name="Lokyitsang Y."/>
            <person name="Lubonja R."/>
            <person name="Lui A."/>
            <person name="MacDonald P."/>
            <person name="Magnisalis V."/>
            <person name="Maru K."/>
            <person name="Matthews C."/>
            <person name="McCusker W."/>
            <person name="McDonough S."/>
            <person name="Mehta T."/>
            <person name="Meldrim J."/>
            <person name="Meneus L."/>
            <person name="Mihai O."/>
            <person name="Mihalev A."/>
            <person name="Mihova T."/>
            <person name="Mittelman R."/>
            <person name="Mlenga V."/>
            <person name="Montmayeur A."/>
            <person name="Mulrain L."/>
            <person name="Navidi A."/>
            <person name="Naylor J."/>
            <person name="Negash T."/>
            <person name="Nguyen T."/>
            <person name="Nguyen N."/>
            <person name="Nicol R."/>
            <person name="Norbu C."/>
            <person name="Norbu N."/>
            <person name="Novod N."/>
            <person name="O'Neill B."/>
            <person name="Osman S."/>
            <person name="Markiewicz E."/>
            <person name="Oyono O.L."/>
            <person name="Patti C."/>
            <person name="Phunkhang P."/>
            <person name="Pierre F."/>
            <person name="Priest M."/>
            <person name="Raghuraman S."/>
            <person name="Rege F."/>
            <person name="Reyes R."/>
            <person name="Rise C."/>
            <person name="Rogov P."/>
            <person name="Ross K."/>
            <person name="Ryan E."/>
            <person name="Settipalli S."/>
            <person name="Shea T."/>
            <person name="Sherpa N."/>
            <person name="Shi L."/>
            <person name="Shih D."/>
            <person name="Sparrow T."/>
            <person name="Spaulding J."/>
            <person name="Stalker J."/>
            <person name="Stange-Thomann N."/>
            <person name="Stavropoulos S."/>
            <person name="Stone C."/>
            <person name="Strader C."/>
            <person name="Tesfaye S."/>
            <person name="Thomson T."/>
            <person name="Thoulutsang Y."/>
            <person name="Thoulutsang D."/>
            <person name="Topham K."/>
            <person name="Topping I."/>
            <person name="Tsamla T."/>
            <person name="Vassiliev H."/>
            <person name="Vo A."/>
            <person name="Wangchuk T."/>
            <person name="Wangdi T."/>
            <person name="Weiand M."/>
            <person name="Wilkinson J."/>
            <person name="Wilson A."/>
            <person name="Yadav S."/>
            <person name="Young G."/>
            <person name="Yu Q."/>
            <person name="Zembek L."/>
            <person name="Zhong D."/>
            <person name="Zimmer A."/>
            <person name="Zwirko Z."/>
            <person name="Jaffe D.B."/>
            <person name="Alvarez P."/>
            <person name="Brockman W."/>
            <person name="Butler J."/>
            <person name="Chin C."/>
            <person name="Gnerre S."/>
            <person name="Grabherr M."/>
            <person name="Kleber M."/>
            <person name="Mauceli E."/>
            <person name="MacCallum I."/>
        </authorList>
    </citation>
    <scope>NUCLEOTIDE SEQUENCE [LARGE SCALE GENOMIC DNA]</scope>
    <source>
        <strain evidence="3">white501</strain>
    </source>
</reference>
<keyword evidence="3" id="KW-1185">Reference proteome</keyword>
<dbReference type="OrthoDB" id="7866031at2759"/>